<gene>
    <name evidence="1" type="ORF">VFSR5_0035</name>
</gene>
<sequence length="78" mass="8541">MCFSTKNNTVFVGVRATDDKGGFLLRSTQGSICLVGEDSNLMYFSTKKNIVFVGVRATDDKGVFLLRSTQGLILIVDM</sequence>
<dbReference type="Proteomes" id="UP000004521">
    <property type="component" value="Chromosome I"/>
</dbReference>
<evidence type="ECO:0000313" key="2">
    <source>
        <dbReference type="Proteomes" id="UP000004521"/>
    </source>
</evidence>
<accession>A0AAV3EXE2</accession>
<evidence type="ECO:0000313" key="1">
    <source>
        <dbReference type="EMBL" id="EHN71412.1"/>
    </source>
</evidence>
<comment type="caution">
    <text evidence="1">The sequence shown here is derived from an EMBL/GenBank/DDBJ whole genome shotgun (WGS) entry which is preliminary data.</text>
</comment>
<protein>
    <submittedName>
        <fullName evidence="1">Uncharacterized protein</fullName>
    </submittedName>
</protein>
<organism evidence="1 2">
    <name type="scientific">Aliivibrio fischeri SR5</name>
    <dbReference type="NCBI Taxonomy" id="1088719"/>
    <lineage>
        <taxon>Bacteria</taxon>
        <taxon>Pseudomonadati</taxon>
        <taxon>Pseudomonadota</taxon>
        <taxon>Gammaproteobacteria</taxon>
        <taxon>Vibrionales</taxon>
        <taxon>Vibrionaceae</taxon>
        <taxon>Aliivibrio</taxon>
    </lineage>
</organism>
<name>A0AAV3EXE2_ALIFS</name>
<proteinExistence type="predicted"/>
<reference evidence="1 2" key="1">
    <citation type="journal article" date="2012" name="J. Bacteriol.">
        <title>Draft Genome Sequence of Vibrio fischeri SR5, a Strain Isolated from the Light Organ of the Mediterranean Squid Sepiola robusta.</title>
        <authorList>
            <person name="Gyllborg M.C."/>
            <person name="Sahl J.W."/>
            <person name="Cronin D.C.III."/>
            <person name="Rasko D.A."/>
            <person name="Mandel M.J."/>
        </authorList>
    </citation>
    <scope>NUCLEOTIDE SEQUENCE [LARGE SCALE GENOMIC DNA]</scope>
    <source>
        <strain evidence="1 2">SR5</strain>
    </source>
</reference>
<dbReference type="EMBL" id="AHIH01000001">
    <property type="protein sequence ID" value="EHN71412.1"/>
    <property type="molecule type" value="Genomic_DNA"/>
</dbReference>
<dbReference type="AlphaFoldDB" id="A0AAV3EXE2"/>